<evidence type="ECO:0000256" key="2">
    <source>
        <dbReference type="ARBA" id="ARBA00010671"/>
    </source>
</evidence>
<dbReference type="SUPFAM" id="SSF53383">
    <property type="entry name" value="PLP-dependent transferases"/>
    <property type="match status" value="1"/>
</dbReference>
<evidence type="ECO:0000256" key="4">
    <source>
        <dbReference type="ARBA" id="ARBA00022898"/>
    </source>
</evidence>
<feature type="domain" description="Orn/Lys/Arg decarboxylases family 1 pyridoxal-P attachment site" evidence="6">
    <location>
        <begin position="2"/>
        <end position="145"/>
    </location>
</feature>
<keyword evidence="3" id="KW-0210">Decarboxylase</keyword>
<dbReference type="PANTHER" id="PTHR43277">
    <property type="entry name" value="ARGININE DECARBOXYLASE"/>
    <property type="match status" value="1"/>
</dbReference>
<dbReference type="InterPro" id="IPR036633">
    <property type="entry name" value="Prn/Lys/Arg_de-COase_C_sf"/>
</dbReference>
<dbReference type="Gene3D" id="3.90.100.10">
    <property type="entry name" value="Orn/Lys/Arg decarboxylase, C-terminal domain"/>
    <property type="match status" value="1"/>
</dbReference>
<dbReference type="InterPro" id="IPR052357">
    <property type="entry name" value="Orn_Lys_Arg_decarboxylase-I"/>
</dbReference>
<gene>
    <name evidence="8" type="primary">speA_52</name>
    <name evidence="8" type="ORF">SDC9_150691</name>
</gene>
<evidence type="ECO:0000256" key="1">
    <source>
        <dbReference type="ARBA" id="ARBA00001933"/>
    </source>
</evidence>
<evidence type="ECO:0000256" key="3">
    <source>
        <dbReference type="ARBA" id="ARBA00022793"/>
    </source>
</evidence>
<dbReference type="InterPro" id="IPR015421">
    <property type="entry name" value="PyrdxlP-dep_Trfase_major"/>
</dbReference>
<keyword evidence="5 8" id="KW-0456">Lyase</keyword>
<proteinExistence type="inferred from homology"/>
<comment type="cofactor">
    <cofactor evidence="1">
        <name>pyridoxal 5'-phosphate</name>
        <dbReference type="ChEBI" id="CHEBI:597326"/>
    </cofactor>
</comment>
<sequence length="323" mass="35465">MVILTSPSFHGLSGHLEEQIKLIHGFDIPVMVDEAHGVHTHFSPLLPKDALQSGADAVIQSTHKTLSGFTQCSWMHIQGHRVSASRIQAALRILQTTSPSYILLLSLEGAMAQMATDGPEKLTRSLELTARMKEQLNRDTPLKFLELDELPLQHVAGQDLGKLYLRTAPFGLSGFQAANLLRLHGLEPELADSGGVLLMLTLADDEEHFIAIEAALREFAKTLDPSADAFPLLTEAPWAALQPNLALTPREAWYSEKELTPFDQAIGRVCAETITVYPPGVPVLLPGEVIEVEILDYLMQVKKYGGNIVCDNHTLQTITVIKE</sequence>
<dbReference type="InterPro" id="IPR015424">
    <property type="entry name" value="PyrdxlP-dep_Trfase"/>
</dbReference>
<protein>
    <submittedName>
        <fullName evidence="8">Arginine decarboxylase</fullName>
        <ecNumber evidence="8">4.1.1.19</ecNumber>
    </submittedName>
</protein>
<organism evidence="8">
    <name type="scientific">bioreactor metagenome</name>
    <dbReference type="NCBI Taxonomy" id="1076179"/>
    <lineage>
        <taxon>unclassified sequences</taxon>
        <taxon>metagenomes</taxon>
        <taxon>ecological metagenomes</taxon>
    </lineage>
</organism>
<evidence type="ECO:0000259" key="6">
    <source>
        <dbReference type="Pfam" id="PF01276"/>
    </source>
</evidence>
<dbReference type="EC" id="4.1.1.19" evidence="8"/>
<name>A0A645EN82_9ZZZZ</name>
<dbReference type="SUPFAM" id="SSF55904">
    <property type="entry name" value="Ornithine decarboxylase C-terminal domain"/>
    <property type="match status" value="1"/>
</dbReference>
<reference evidence="8" key="1">
    <citation type="submission" date="2019-08" db="EMBL/GenBank/DDBJ databases">
        <authorList>
            <person name="Kucharzyk K."/>
            <person name="Murdoch R.W."/>
            <person name="Higgins S."/>
            <person name="Loffler F."/>
        </authorList>
    </citation>
    <scope>NUCLEOTIDE SEQUENCE</scope>
</reference>
<dbReference type="EMBL" id="VSSQ01049379">
    <property type="protein sequence ID" value="MPN03461.1"/>
    <property type="molecule type" value="Genomic_DNA"/>
</dbReference>
<comment type="similarity">
    <text evidence="2">Belongs to the Orn/Lys/Arg decarboxylase class-I family.</text>
</comment>
<dbReference type="AlphaFoldDB" id="A0A645EN82"/>
<dbReference type="Pfam" id="PF03711">
    <property type="entry name" value="OKR_DC_1_C"/>
    <property type="match status" value="1"/>
</dbReference>
<accession>A0A645EN82</accession>
<evidence type="ECO:0000256" key="5">
    <source>
        <dbReference type="ARBA" id="ARBA00023239"/>
    </source>
</evidence>
<dbReference type="PANTHER" id="PTHR43277:SF4">
    <property type="entry name" value="ARGININE DECARBOXYLASE"/>
    <property type="match status" value="1"/>
</dbReference>
<comment type="caution">
    <text evidence="8">The sequence shown here is derived from an EMBL/GenBank/DDBJ whole genome shotgun (WGS) entry which is preliminary data.</text>
</comment>
<dbReference type="GO" id="GO:0008792">
    <property type="term" value="F:arginine decarboxylase activity"/>
    <property type="evidence" value="ECO:0007669"/>
    <property type="project" value="UniProtKB-EC"/>
</dbReference>
<dbReference type="Pfam" id="PF01276">
    <property type="entry name" value="OKR_DC_1"/>
    <property type="match status" value="1"/>
</dbReference>
<evidence type="ECO:0000313" key="8">
    <source>
        <dbReference type="EMBL" id="MPN03461.1"/>
    </source>
</evidence>
<dbReference type="Gene3D" id="3.40.640.10">
    <property type="entry name" value="Type I PLP-dependent aspartate aminotransferase-like (Major domain)"/>
    <property type="match status" value="1"/>
</dbReference>
<feature type="domain" description="Orn/Lys/Arg decarboxylase C-terminal" evidence="7">
    <location>
        <begin position="242"/>
        <end position="304"/>
    </location>
</feature>
<evidence type="ECO:0000259" key="7">
    <source>
        <dbReference type="Pfam" id="PF03711"/>
    </source>
</evidence>
<dbReference type="InterPro" id="IPR000310">
    <property type="entry name" value="Orn/Lys/Arg_deCO2ase_major_dom"/>
</dbReference>
<dbReference type="InterPro" id="IPR008286">
    <property type="entry name" value="Prn/Lys/Arg_de-COase_C"/>
</dbReference>
<keyword evidence="4" id="KW-0663">Pyridoxal phosphate</keyword>